<dbReference type="Proteomes" id="UP000244152">
    <property type="component" value="Unassembled WGS sequence"/>
</dbReference>
<evidence type="ECO:0000313" key="2">
    <source>
        <dbReference type="Proteomes" id="UP000244152"/>
    </source>
</evidence>
<organism evidence="1 2">
    <name type="scientific">Nitrosospira multiformis</name>
    <dbReference type="NCBI Taxonomy" id="1231"/>
    <lineage>
        <taxon>Bacteria</taxon>
        <taxon>Pseudomonadati</taxon>
        <taxon>Pseudomonadota</taxon>
        <taxon>Betaproteobacteria</taxon>
        <taxon>Nitrosomonadales</taxon>
        <taxon>Nitrosomonadaceae</taxon>
        <taxon>Nitrosospira</taxon>
    </lineage>
</organism>
<reference evidence="1 2" key="1">
    <citation type="submission" date="2018-04" db="EMBL/GenBank/DDBJ databases">
        <title>Active sludge and wastewater microbial communities from Klosterneuburg, Austria.</title>
        <authorList>
            <person name="Wagner M."/>
        </authorList>
    </citation>
    <scope>NUCLEOTIDE SEQUENCE [LARGE SCALE GENOMIC DNA]</scope>
    <source>
        <strain evidence="1 2">Nl12</strain>
    </source>
</reference>
<protein>
    <submittedName>
        <fullName evidence="1">Uncharacterized protein</fullName>
    </submittedName>
</protein>
<gene>
    <name evidence="1" type="ORF">C8R21_12538</name>
</gene>
<sequence length="73" mass="7885">MSRAFCWKVIQAINHIRMLWIGHCQGGLGSSRIARIVVRATVKGNIAVAAIQGTLGREGLAKLIFTSLIRIAA</sequence>
<name>A0A2T5I700_9PROT</name>
<accession>A0A2T5I700</accession>
<evidence type="ECO:0000313" key="1">
    <source>
        <dbReference type="EMBL" id="PTQ79603.1"/>
    </source>
</evidence>
<dbReference type="AlphaFoldDB" id="A0A2T5I700"/>
<dbReference type="EMBL" id="QAOK01000025">
    <property type="protein sequence ID" value="PTQ79603.1"/>
    <property type="molecule type" value="Genomic_DNA"/>
</dbReference>
<proteinExistence type="predicted"/>
<comment type="caution">
    <text evidence="1">The sequence shown here is derived from an EMBL/GenBank/DDBJ whole genome shotgun (WGS) entry which is preliminary data.</text>
</comment>